<accession>A0A1H3G5V4</accession>
<evidence type="ECO:0000256" key="1">
    <source>
        <dbReference type="ARBA" id="ARBA00038414"/>
    </source>
</evidence>
<dbReference type="AlphaFoldDB" id="A0A1H3G5V4"/>
<evidence type="ECO:0000313" key="3">
    <source>
        <dbReference type="Proteomes" id="UP000243778"/>
    </source>
</evidence>
<dbReference type="STRING" id="1007099.SAMN05216287_4251"/>
<organism evidence="2 3">
    <name type="scientific">Pseudomonas kuykendallii</name>
    <dbReference type="NCBI Taxonomy" id="1007099"/>
    <lineage>
        <taxon>Bacteria</taxon>
        <taxon>Pseudomonadati</taxon>
        <taxon>Pseudomonadota</taxon>
        <taxon>Gammaproteobacteria</taxon>
        <taxon>Pseudomonadales</taxon>
        <taxon>Pseudomonadaceae</taxon>
        <taxon>Pseudomonas</taxon>
    </lineage>
</organism>
<dbReference type="Proteomes" id="UP000243778">
    <property type="component" value="Unassembled WGS sequence"/>
</dbReference>
<dbReference type="InterPro" id="IPR053714">
    <property type="entry name" value="Iso_Racemase_Enz_sf"/>
</dbReference>
<dbReference type="PANTHER" id="PTHR28047">
    <property type="entry name" value="PROTEIN DCG1"/>
    <property type="match status" value="1"/>
</dbReference>
<evidence type="ECO:0000313" key="2">
    <source>
        <dbReference type="EMBL" id="SDX98641.1"/>
    </source>
</evidence>
<dbReference type="Pfam" id="PF01177">
    <property type="entry name" value="Asp_Glu_race"/>
    <property type="match status" value="1"/>
</dbReference>
<dbReference type="InterPro" id="IPR052186">
    <property type="entry name" value="Hydantoin_racemase-like"/>
</dbReference>
<dbReference type="EMBL" id="FNNU01000009">
    <property type="protein sequence ID" value="SDX98641.1"/>
    <property type="molecule type" value="Genomic_DNA"/>
</dbReference>
<dbReference type="GO" id="GO:0047661">
    <property type="term" value="F:amino-acid racemase activity"/>
    <property type="evidence" value="ECO:0007669"/>
    <property type="project" value="InterPro"/>
</dbReference>
<protein>
    <submittedName>
        <fullName evidence="2">Allantoin racemase</fullName>
    </submittedName>
</protein>
<name>A0A1H3G5V4_9PSED</name>
<keyword evidence="3" id="KW-1185">Reference proteome</keyword>
<sequence length="247" mass="25890">MGMTIQLINPNTTATMTERLVLGAQARARADTRILGITNGAGPASIEGHYDEAMSVPGVLRAVGEGDALGVDGHVIACFGDPGLLAAREIARQPVIGIAEAAMHVATWLATGFSIVTTLGRTCVIARHLVERYGFRDQCRGIHALEIAVLDLEADPEALYRALRGACVDALRTDGSGAIVLGCAGMAALAESLQEDLGVPVIDGVGAALNIVELLGALNLRTSKRGDLAYPLAKPYVGLRDFLPERR</sequence>
<proteinExistence type="inferred from homology"/>
<dbReference type="InterPro" id="IPR015942">
    <property type="entry name" value="Asp/Glu/hydantoin_racemase"/>
</dbReference>
<dbReference type="PANTHER" id="PTHR28047:SF5">
    <property type="entry name" value="PROTEIN DCG1"/>
    <property type="match status" value="1"/>
</dbReference>
<gene>
    <name evidence="2" type="ORF">SAMN05216287_4251</name>
</gene>
<dbReference type="Gene3D" id="3.40.50.12500">
    <property type="match status" value="1"/>
</dbReference>
<comment type="similarity">
    <text evidence="1">Belongs to the HyuE racemase family.</text>
</comment>
<reference evidence="3" key="1">
    <citation type="submission" date="2016-10" db="EMBL/GenBank/DDBJ databases">
        <authorList>
            <person name="Varghese N."/>
            <person name="Submissions S."/>
        </authorList>
    </citation>
    <scope>NUCLEOTIDE SEQUENCE [LARGE SCALE GENOMIC DNA]</scope>
    <source>
        <strain evidence="3">NRRL B-59562</strain>
    </source>
</reference>